<evidence type="ECO:0000256" key="6">
    <source>
        <dbReference type="ARBA" id="ARBA00023136"/>
    </source>
</evidence>
<evidence type="ECO:0000256" key="7">
    <source>
        <dbReference type="RuleBase" id="RU363032"/>
    </source>
</evidence>
<dbReference type="Proteomes" id="UP000237040">
    <property type="component" value="Unassembled WGS sequence"/>
</dbReference>
<organism evidence="9 10">
    <name type="scientific">Caldisericum exile</name>
    <dbReference type="NCBI Taxonomy" id="693075"/>
    <lineage>
        <taxon>Bacteria</taxon>
        <taxon>Pseudomonadati</taxon>
        <taxon>Caldisericota/Cryosericota group</taxon>
        <taxon>Caldisericota</taxon>
        <taxon>Caldisericia</taxon>
        <taxon>Caldisericales</taxon>
        <taxon>Caldisericaceae</taxon>
        <taxon>Caldisericum</taxon>
    </lineage>
</organism>
<evidence type="ECO:0000256" key="1">
    <source>
        <dbReference type="ARBA" id="ARBA00004651"/>
    </source>
</evidence>
<evidence type="ECO:0000256" key="5">
    <source>
        <dbReference type="ARBA" id="ARBA00022989"/>
    </source>
</evidence>
<protein>
    <submittedName>
        <fullName evidence="9">Carbohydrate ABC transporter permease</fullName>
    </submittedName>
</protein>
<comment type="caution">
    <text evidence="9">The sequence shown here is derived from an EMBL/GenBank/DDBJ whole genome shotgun (WGS) entry which is preliminary data.</text>
</comment>
<feature type="transmembrane region" description="Helical" evidence="7">
    <location>
        <begin position="110"/>
        <end position="131"/>
    </location>
</feature>
<dbReference type="InterPro" id="IPR035906">
    <property type="entry name" value="MetI-like_sf"/>
</dbReference>
<dbReference type="PANTHER" id="PTHR43744">
    <property type="entry name" value="ABC TRANSPORTER PERMEASE PROTEIN MG189-RELATED-RELATED"/>
    <property type="match status" value="1"/>
</dbReference>
<feature type="domain" description="ABC transmembrane type-1" evidence="8">
    <location>
        <begin position="74"/>
        <end position="263"/>
    </location>
</feature>
<dbReference type="CDD" id="cd06261">
    <property type="entry name" value="TM_PBP2"/>
    <property type="match status" value="1"/>
</dbReference>
<comment type="similarity">
    <text evidence="7">Belongs to the binding-protein-dependent transport system permease family.</text>
</comment>
<feature type="transmembrane region" description="Helical" evidence="7">
    <location>
        <begin position="73"/>
        <end position="98"/>
    </location>
</feature>
<dbReference type="Pfam" id="PF00528">
    <property type="entry name" value="BPD_transp_1"/>
    <property type="match status" value="1"/>
</dbReference>
<comment type="subcellular location">
    <subcellularLocation>
        <location evidence="1 7">Cell membrane</location>
        <topology evidence="1 7">Multi-pass membrane protein</topology>
    </subcellularLocation>
</comment>
<dbReference type="PANTHER" id="PTHR43744:SF12">
    <property type="entry name" value="ABC TRANSPORTER PERMEASE PROTEIN MG189-RELATED"/>
    <property type="match status" value="1"/>
</dbReference>
<proteinExistence type="inferred from homology"/>
<dbReference type="Gene3D" id="1.10.3720.10">
    <property type="entry name" value="MetI-like"/>
    <property type="match status" value="1"/>
</dbReference>
<dbReference type="EMBL" id="PNIL01000028">
    <property type="protein sequence ID" value="PMP68079.1"/>
    <property type="molecule type" value="Genomic_DNA"/>
</dbReference>
<evidence type="ECO:0000313" key="10">
    <source>
        <dbReference type="Proteomes" id="UP000237040"/>
    </source>
</evidence>
<dbReference type="InterPro" id="IPR000515">
    <property type="entry name" value="MetI-like"/>
</dbReference>
<keyword evidence="6 7" id="KW-0472">Membrane</keyword>
<sequence length="278" mass="31962">MKINLKKSYFFTYLILITVTIIMVFPFYWMIVTSLSKPENLFRYPPKLWPDFQWKNYVDMWKSNPQGVPWTRYILNTIFVAVSTTLLSLFNSSLAGFAFARLKFPLKNQIFMLILGIMMIPGELMLIPNYLTLYRLGWLNSYQALIIPFGASVFGIFLTRQAFKQIPNELWEAAQIDGCSIGRFYFNIALPIIRPTLFAFALFVFLGSWNAFLWPLIVNTDPRFMPLEVALYSFIGAESTNWQLLAAAATMATAPVLILFLIFQTQFIEGISRGAIKG</sequence>
<evidence type="ECO:0000313" key="9">
    <source>
        <dbReference type="EMBL" id="PMP68079.1"/>
    </source>
</evidence>
<dbReference type="PROSITE" id="PS50928">
    <property type="entry name" value="ABC_TM1"/>
    <property type="match status" value="1"/>
</dbReference>
<keyword evidence="4 7" id="KW-0812">Transmembrane</keyword>
<evidence type="ECO:0000256" key="2">
    <source>
        <dbReference type="ARBA" id="ARBA00022448"/>
    </source>
</evidence>
<feature type="transmembrane region" description="Helical" evidence="7">
    <location>
        <begin position="12"/>
        <end position="31"/>
    </location>
</feature>
<evidence type="ECO:0000259" key="8">
    <source>
        <dbReference type="PROSITE" id="PS50928"/>
    </source>
</evidence>
<reference evidence="9 10" key="1">
    <citation type="submission" date="2018-01" db="EMBL/GenBank/DDBJ databases">
        <title>Metagenomic assembled genomes from two thermal pools in the Uzon Caldera, Kamchatka, Russia.</title>
        <authorList>
            <person name="Wilkins L."/>
            <person name="Ettinger C."/>
        </authorList>
    </citation>
    <scope>NUCLEOTIDE SEQUENCE [LARGE SCALE GENOMIC DNA]</scope>
    <source>
        <strain evidence="9">ZAV-07</strain>
    </source>
</reference>
<dbReference type="GO" id="GO:0005886">
    <property type="term" value="C:plasma membrane"/>
    <property type="evidence" value="ECO:0007669"/>
    <property type="project" value="UniProtKB-SubCell"/>
</dbReference>
<accession>A0A2J6WF10</accession>
<evidence type="ECO:0000256" key="4">
    <source>
        <dbReference type="ARBA" id="ARBA00022692"/>
    </source>
</evidence>
<dbReference type="RefSeq" id="WP_416085699.1">
    <property type="nucleotide sequence ID" value="NZ_JBNARP010000013.1"/>
</dbReference>
<feature type="transmembrane region" description="Helical" evidence="7">
    <location>
        <begin position="197"/>
        <end position="217"/>
    </location>
</feature>
<name>A0A2J6WF10_9BACT</name>
<evidence type="ECO:0000256" key="3">
    <source>
        <dbReference type="ARBA" id="ARBA00022475"/>
    </source>
</evidence>
<feature type="transmembrane region" description="Helical" evidence="7">
    <location>
        <begin position="242"/>
        <end position="263"/>
    </location>
</feature>
<dbReference type="GO" id="GO:0055085">
    <property type="term" value="P:transmembrane transport"/>
    <property type="evidence" value="ECO:0007669"/>
    <property type="project" value="InterPro"/>
</dbReference>
<dbReference type="SUPFAM" id="SSF161098">
    <property type="entry name" value="MetI-like"/>
    <property type="match status" value="1"/>
</dbReference>
<feature type="transmembrane region" description="Helical" evidence="7">
    <location>
        <begin position="137"/>
        <end position="158"/>
    </location>
</feature>
<dbReference type="AlphaFoldDB" id="A0A2J6WF10"/>
<keyword evidence="5 7" id="KW-1133">Transmembrane helix</keyword>
<gene>
    <name evidence="9" type="ORF">C0189_01920</name>
</gene>
<keyword evidence="2 7" id="KW-0813">Transport</keyword>
<keyword evidence="3" id="KW-1003">Cell membrane</keyword>